<feature type="transmembrane region" description="Helical" evidence="5">
    <location>
        <begin position="234"/>
        <end position="253"/>
    </location>
</feature>
<dbReference type="VEuPathDB" id="FungiDB:A1O9_09273"/>
<evidence type="ECO:0000256" key="3">
    <source>
        <dbReference type="ARBA" id="ARBA00022989"/>
    </source>
</evidence>
<feature type="transmembrane region" description="Helical" evidence="5">
    <location>
        <begin position="484"/>
        <end position="503"/>
    </location>
</feature>
<proteinExistence type="predicted"/>
<feature type="transmembrane region" description="Helical" evidence="5">
    <location>
        <begin position="358"/>
        <end position="382"/>
    </location>
</feature>
<dbReference type="AlphaFoldDB" id="A0A072P4S8"/>
<sequence length="563" mass="60339">MLKADAAQAVNLVYFTQLVNVVGSGAYARDIVAVVGGAQDTVWLTSVIPILTVVLSSPVSQAADFWGRKWFLVCLTATGCVGSIVVSRANSMPMAIAGFTVSGLSFGAQPLLHAVTSEVLPRTHRSYAQASVNVSAPMGAIFGLYVGGALTRNTRPENFRIYWYIAAAIYASSALIVALLYNPPPRQLQLELTSREKIQRLDWVGYFLLTSGLLLFCLGLSWSQNPYPWSNVHVLATFLIGVALTIGLVVYQWRFKHDGMFHHGLFRDRNFPLAVFCIFCEGISFFCANTYFAFGISMFHTPDPLQVGLHYSIAFYSYAFFAVVAGTIRAVIIVAFSALLIFNVLMATVTPTTSVANLWGYPVILGVGLGFCLTALMTAAQFSAPIEHIAVCSGLMIGVRSLGGSVGLAIYNAIFNSALSTNLAPKIAAAVLPLGLPETSLGPFISSLTANNATAIAQIPGVNNEIIHAGGAALLDAFSVAFRYVWVAAGAFALPAIIGKVLPTTDSCAIIGLGICLQHFLTAAFFIYNPTNEFNTHIDAPVETDTINLHDGVDELHESEQKI</sequence>
<feature type="transmembrane region" description="Helical" evidence="5">
    <location>
        <begin position="313"/>
        <end position="346"/>
    </location>
</feature>
<evidence type="ECO:0000313" key="7">
    <source>
        <dbReference type="Proteomes" id="UP000027920"/>
    </source>
</evidence>
<comment type="subcellular location">
    <subcellularLocation>
        <location evidence="1">Membrane</location>
        <topology evidence="1">Multi-pass membrane protein</topology>
    </subcellularLocation>
</comment>
<dbReference type="InterPro" id="IPR011701">
    <property type="entry name" value="MFS"/>
</dbReference>
<feature type="transmembrane region" description="Helical" evidence="5">
    <location>
        <begin position="161"/>
        <end position="182"/>
    </location>
</feature>
<feature type="transmembrane region" description="Helical" evidence="5">
    <location>
        <begin position="127"/>
        <end position="149"/>
    </location>
</feature>
<feature type="transmembrane region" description="Helical" evidence="5">
    <location>
        <begin position="273"/>
        <end position="293"/>
    </location>
</feature>
<keyword evidence="4 5" id="KW-0472">Membrane</keyword>
<dbReference type="Gene3D" id="1.20.1250.20">
    <property type="entry name" value="MFS general substrate transporter like domains"/>
    <property type="match status" value="1"/>
</dbReference>
<dbReference type="InterPro" id="IPR036259">
    <property type="entry name" value="MFS_trans_sf"/>
</dbReference>
<keyword evidence="3 5" id="KW-1133">Transmembrane helix</keyword>
<gene>
    <name evidence="6" type="ORF">A1O9_09273</name>
</gene>
<keyword evidence="7" id="KW-1185">Reference proteome</keyword>
<evidence type="ECO:0000256" key="2">
    <source>
        <dbReference type="ARBA" id="ARBA00022692"/>
    </source>
</evidence>
<dbReference type="PANTHER" id="PTHR23501">
    <property type="entry name" value="MAJOR FACILITATOR SUPERFAMILY"/>
    <property type="match status" value="1"/>
</dbReference>
<dbReference type="InterPro" id="IPR005829">
    <property type="entry name" value="Sugar_transporter_CS"/>
</dbReference>
<evidence type="ECO:0000256" key="1">
    <source>
        <dbReference type="ARBA" id="ARBA00004141"/>
    </source>
</evidence>
<organism evidence="6 7">
    <name type="scientific">Exophiala aquamarina CBS 119918</name>
    <dbReference type="NCBI Taxonomy" id="1182545"/>
    <lineage>
        <taxon>Eukaryota</taxon>
        <taxon>Fungi</taxon>
        <taxon>Dikarya</taxon>
        <taxon>Ascomycota</taxon>
        <taxon>Pezizomycotina</taxon>
        <taxon>Eurotiomycetes</taxon>
        <taxon>Chaetothyriomycetidae</taxon>
        <taxon>Chaetothyriales</taxon>
        <taxon>Herpotrichiellaceae</taxon>
        <taxon>Exophiala</taxon>
    </lineage>
</organism>
<dbReference type="PANTHER" id="PTHR23501:SF195">
    <property type="entry name" value="PEP5"/>
    <property type="match status" value="1"/>
</dbReference>
<keyword evidence="2 5" id="KW-0812">Transmembrane</keyword>
<dbReference type="GO" id="GO:0005886">
    <property type="term" value="C:plasma membrane"/>
    <property type="evidence" value="ECO:0007669"/>
    <property type="project" value="TreeGrafter"/>
</dbReference>
<evidence type="ECO:0000256" key="5">
    <source>
        <dbReference type="SAM" id="Phobius"/>
    </source>
</evidence>
<feature type="transmembrane region" description="Helical" evidence="5">
    <location>
        <begin position="12"/>
        <end position="29"/>
    </location>
</feature>
<accession>A0A072P4S8</accession>
<feature type="transmembrane region" description="Helical" evidence="5">
    <location>
        <begin position="95"/>
        <end position="115"/>
    </location>
</feature>
<evidence type="ECO:0008006" key="8">
    <source>
        <dbReference type="Google" id="ProtNLM"/>
    </source>
</evidence>
<dbReference type="Proteomes" id="UP000027920">
    <property type="component" value="Unassembled WGS sequence"/>
</dbReference>
<comment type="caution">
    <text evidence="6">The sequence shown here is derived from an EMBL/GenBank/DDBJ whole genome shotgun (WGS) entry which is preliminary data.</text>
</comment>
<dbReference type="OrthoDB" id="2587356at2759"/>
<name>A0A072P4S8_9EURO</name>
<dbReference type="RefSeq" id="XP_013257421.1">
    <property type="nucleotide sequence ID" value="XM_013401967.1"/>
</dbReference>
<dbReference type="EMBL" id="AMGV01000009">
    <property type="protein sequence ID" value="KEF54831.1"/>
    <property type="molecule type" value="Genomic_DNA"/>
</dbReference>
<feature type="transmembrane region" description="Helical" evidence="5">
    <location>
        <begin position="509"/>
        <end position="528"/>
    </location>
</feature>
<dbReference type="SUPFAM" id="SSF103473">
    <property type="entry name" value="MFS general substrate transporter"/>
    <property type="match status" value="1"/>
</dbReference>
<dbReference type="HOGENOM" id="CLU_000960_25_1_1"/>
<dbReference type="PROSITE" id="PS00216">
    <property type="entry name" value="SUGAR_TRANSPORT_1"/>
    <property type="match status" value="1"/>
</dbReference>
<feature type="transmembrane region" description="Helical" evidence="5">
    <location>
        <begin position="203"/>
        <end position="222"/>
    </location>
</feature>
<dbReference type="GeneID" id="25284183"/>
<feature type="transmembrane region" description="Helical" evidence="5">
    <location>
        <begin position="70"/>
        <end position="89"/>
    </location>
</feature>
<reference evidence="6 7" key="1">
    <citation type="submission" date="2013-03" db="EMBL/GenBank/DDBJ databases">
        <title>The Genome Sequence of Exophiala aquamarina CBS 119918.</title>
        <authorList>
            <consortium name="The Broad Institute Genomics Platform"/>
            <person name="Cuomo C."/>
            <person name="de Hoog S."/>
            <person name="Gorbushina A."/>
            <person name="Walker B."/>
            <person name="Young S.K."/>
            <person name="Zeng Q."/>
            <person name="Gargeya S."/>
            <person name="Fitzgerald M."/>
            <person name="Haas B."/>
            <person name="Abouelleil A."/>
            <person name="Allen A.W."/>
            <person name="Alvarado L."/>
            <person name="Arachchi H.M."/>
            <person name="Berlin A.M."/>
            <person name="Chapman S.B."/>
            <person name="Gainer-Dewar J."/>
            <person name="Goldberg J."/>
            <person name="Griggs A."/>
            <person name="Gujja S."/>
            <person name="Hansen M."/>
            <person name="Howarth C."/>
            <person name="Imamovic A."/>
            <person name="Ireland A."/>
            <person name="Larimer J."/>
            <person name="McCowan C."/>
            <person name="Murphy C."/>
            <person name="Pearson M."/>
            <person name="Poon T.W."/>
            <person name="Priest M."/>
            <person name="Roberts A."/>
            <person name="Saif S."/>
            <person name="Shea T."/>
            <person name="Sisk P."/>
            <person name="Sykes S."/>
            <person name="Wortman J."/>
            <person name="Nusbaum C."/>
            <person name="Birren B."/>
        </authorList>
    </citation>
    <scope>NUCLEOTIDE SEQUENCE [LARGE SCALE GENOMIC DNA]</scope>
    <source>
        <strain evidence="6 7">CBS 119918</strain>
    </source>
</reference>
<dbReference type="GO" id="GO:0022857">
    <property type="term" value="F:transmembrane transporter activity"/>
    <property type="evidence" value="ECO:0007669"/>
    <property type="project" value="InterPro"/>
</dbReference>
<evidence type="ECO:0000256" key="4">
    <source>
        <dbReference type="ARBA" id="ARBA00023136"/>
    </source>
</evidence>
<feature type="transmembrane region" description="Helical" evidence="5">
    <location>
        <begin position="41"/>
        <end position="58"/>
    </location>
</feature>
<dbReference type="Pfam" id="PF07690">
    <property type="entry name" value="MFS_1"/>
    <property type="match status" value="1"/>
</dbReference>
<feature type="transmembrane region" description="Helical" evidence="5">
    <location>
        <begin position="388"/>
        <end position="411"/>
    </location>
</feature>
<protein>
    <recommendedName>
        <fullName evidence="8">Major facilitator superfamily (MFS) profile domain-containing protein</fullName>
    </recommendedName>
</protein>
<evidence type="ECO:0000313" key="6">
    <source>
        <dbReference type="EMBL" id="KEF54831.1"/>
    </source>
</evidence>